<evidence type="ECO:0000313" key="7">
    <source>
        <dbReference type="EMBL" id="CAA9537714.1"/>
    </source>
</evidence>
<dbReference type="SUPFAM" id="SSF50037">
    <property type="entry name" value="C-terminal domain of transcriptional repressors"/>
    <property type="match status" value="1"/>
</dbReference>
<keyword evidence="3" id="KW-0067">ATP-binding</keyword>
<protein>
    <recommendedName>
        <fullName evidence="5">biotin--[biotin carboxyl-carrier protein] ligase</fullName>
        <ecNumber evidence="5">6.3.4.15</ecNumber>
    </recommendedName>
</protein>
<dbReference type="Pfam" id="PF03099">
    <property type="entry name" value="BPL_LplA_LipB"/>
    <property type="match status" value="1"/>
</dbReference>
<dbReference type="Pfam" id="PF02237">
    <property type="entry name" value="BPL_C"/>
    <property type="match status" value="1"/>
</dbReference>
<dbReference type="PANTHER" id="PTHR12835">
    <property type="entry name" value="BIOTIN PROTEIN LIGASE"/>
    <property type="match status" value="1"/>
</dbReference>
<dbReference type="AlphaFoldDB" id="A0A6J4U1E3"/>
<dbReference type="InterPro" id="IPR004408">
    <property type="entry name" value="Biotin_CoA_COase_ligase"/>
</dbReference>
<dbReference type="GO" id="GO:0004077">
    <property type="term" value="F:biotin--[biotin carboxyl-carrier protein] ligase activity"/>
    <property type="evidence" value="ECO:0007669"/>
    <property type="project" value="UniProtKB-EC"/>
</dbReference>
<evidence type="ECO:0000256" key="4">
    <source>
        <dbReference type="ARBA" id="ARBA00023267"/>
    </source>
</evidence>
<dbReference type="NCBIfam" id="TIGR00121">
    <property type="entry name" value="birA_ligase"/>
    <property type="match status" value="1"/>
</dbReference>
<dbReference type="PANTHER" id="PTHR12835:SF5">
    <property type="entry name" value="BIOTIN--PROTEIN LIGASE"/>
    <property type="match status" value="1"/>
</dbReference>
<dbReference type="EC" id="6.3.4.15" evidence="5"/>
<dbReference type="InterPro" id="IPR008988">
    <property type="entry name" value="Transcriptional_repressor_C"/>
</dbReference>
<keyword evidence="2" id="KW-0547">Nucleotide-binding</keyword>
<keyword evidence="4" id="KW-0092">Biotin</keyword>
<evidence type="ECO:0000256" key="1">
    <source>
        <dbReference type="ARBA" id="ARBA00022598"/>
    </source>
</evidence>
<dbReference type="GO" id="GO:0005524">
    <property type="term" value="F:ATP binding"/>
    <property type="evidence" value="ECO:0007669"/>
    <property type="project" value="UniProtKB-KW"/>
</dbReference>
<dbReference type="SUPFAM" id="SSF55681">
    <property type="entry name" value="Class II aaRS and biotin synthetases"/>
    <property type="match status" value="1"/>
</dbReference>
<dbReference type="Gene3D" id="3.30.930.10">
    <property type="entry name" value="Bira Bifunctional Protein, Domain 2"/>
    <property type="match status" value="1"/>
</dbReference>
<dbReference type="InterPro" id="IPR004143">
    <property type="entry name" value="BPL_LPL_catalytic"/>
</dbReference>
<organism evidence="7">
    <name type="scientific">uncultured Solirubrobacteraceae bacterium</name>
    <dbReference type="NCBI Taxonomy" id="1162706"/>
    <lineage>
        <taxon>Bacteria</taxon>
        <taxon>Bacillati</taxon>
        <taxon>Actinomycetota</taxon>
        <taxon>Thermoleophilia</taxon>
        <taxon>Solirubrobacterales</taxon>
        <taxon>Solirubrobacteraceae</taxon>
        <taxon>environmental samples</taxon>
    </lineage>
</organism>
<dbReference type="EMBL" id="CADCVS010000578">
    <property type="protein sequence ID" value="CAA9537714.1"/>
    <property type="molecule type" value="Genomic_DNA"/>
</dbReference>
<dbReference type="InterPro" id="IPR045864">
    <property type="entry name" value="aa-tRNA-synth_II/BPL/LPL"/>
</dbReference>
<evidence type="ECO:0000256" key="5">
    <source>
        <dbReference type="ARBA" id="ARBA00024227"/>
    </source>
</evidence>
<proteinExistence type="predicted"/>
<accession>A0A6J4U1E3</accession>
<sequence>MTPVALGRPRVHLRQVGSTMDRARALAIAGAPAGAAVTTFNQVAGRGRQGRAWVVPPGRTLALSLVLRELDPLLSLRAGLAVADLAGPGARVKWPNDVLLDGRKVSGVLVEARPQEGWAVLGVGVNVALSPHELPPELRDVAGTLGRDPRELEAALAELLHALAHRLSQSAPAALSELRARDALLGRAVAWAGGSGTAAGIDDAGGLLVETAEGGVTALAAGEVHLQAGSSPT</sequence>
<gene>
    <name evidence="7" type="ORF">AVDCRST_MAG30-4409</name>
</gene>
<dbReference type="PROSITE" id="PS51733">
    <property type="entry name" value="BPL_LPL_CATALYTIC"/>
    <property type="match status" value="1"/>
</dbReference>
<keyword evidence="1" id="KW-0436">Ligase</keyword>
<evidence type="ECO:0000259" key="6">
    <source>
        <dbReference type="PROSITE" id="PS51733"/>
    </source>
</evidence>
<feature type="domain" description="BPL/LPL catalytic" evidence="6">
    <location>
        <begin position="5"/>
        <end position="171"/>
    </location>
</feature>
<evidence type="ECO:0000256" key="2">
    <source>
        <dbReference type="ARBA" id="ARBA00022741"/>
    </source>
</evidence>
<dbReference type="InterPro" id="IPR003142">
    <property type="entry name" value="BPL_C"/>
</dbReference>
<name>A0A6J4U1E3_9ACTN</name>
<evidence type="ECO:0000256" key="3">
    <source>
        <dbReference type="ARBA" id="ARBA00022840"/>
    </source>
</evidence>
<dbReference type="CDD" id="cd16442">
    <property type="entry name" value="BPL"/>
    <property type="match status" value="1"/>
</dbReference>
<dbReference type="GO" id="GO:0005737">
    <property type="term" value="C:cytoplasm"/>
    <property type="evidence" value="ECO:0007669"/>
    <property type="project" value="TreeGrafter"/>
</dbReference>
<dbReference type="Gene3D" id="2.30.30.100">
    <property type="match status" value="1"/>
</dbReference>
<reference evidence="7" key="1">
    <citation type="submission" date="2020-02" db="EMBL/GenBank/DDBJ databases">
        <authorList>
            <person name="Meier V. D."/>
        </authorList>
    </citation>
    <scope>NUCLEOTIDE SEQUENCE</scope>
    <source>
        <strain evidence="7">AVDCRST_MAG30</strain>
    </source>
</reference>